<evidence type="ECO:0000313" key="2">
    <source>
        <dbReference type="Proteomes" id="UP001234178"/>
    </source>
</evidence>
<name>A0ABR0B9M5_9CRUS</name>
<dbReference type="EMBL" id="JAOYFB010000042">
    <property type="protein sequence ID" value="KAK4045275.1"/>
    <property type="molecule type" value="Genomic_DNA"/>
</dbReference>
<dbReference type="PANTHER" id="PTHR22922">
    <property type="entry name" value="GPI-ANCHORED PROTEIN P137"/>
    <property type="match status" value="1"/>
</dbReference>
<organism evidence="1 2">
    <name type="scientific">Daphnia magna</name>
    <dbReference type="NCBI Taxonomy" id="35525"/>
    <lineage>
        <taxon>Eukaryota</taxon>
        <taxon>Metazoa</taxon>
        <taxon>Ecdysozoa</taxon>
        <taxon>Arthropoda</taxon>
        <taxon>Crustacea</taxon>
        <taxon>Branchiopoda</taxon>
        <taxon>Diplostraca</taxon>
        <taxon>Cladocera</taxon>
        <taxon>Anomopoda</taxon>
        <taxon>Daphniidae</taxon>
        <taxon>Daphnia</taxon>
    </lineage>
</organism>
<dbReference type="PANTHER" id="PTHR22922:SF19">
    <property type="entry name" value="CAPRIN HOMOLOG"/>
    <property type="match status" value="1"/>
</dbReference>
<comment type="caution">
    <text evidence="1">The sequence shown here is derived from an EMBL/GenBank/DDBJ whole genome shotgun (WGS) entry which is preliminary data.</text>
</comment>
<reference evidence="1 2" key="1">
    <citation type="journal article" date="2023" name="Nucleic Acids Res.">
        <title>The hologenome of Daphnia magna reveals possible DNA methylation and microbiome-mediated evolution of the host genome.</title>
        <authorList>
            <person name="Chaturvedi A."/>
            <person name="Li X."/>
            <person name="Dhandapani V."/>
            <person name="Marshall H."/>
            <person name="Kissane S."/>
            <person name="Cuenca-Cambronero M."/>
            <person name="Asole G."/>
            <person name="Calvet F."/>
            <person name="Ruiz-Romero M."/>
            <person name="Marangio P."/>
            <person name="Guigo R."/>
            <person name="Rago D."/>
            <person name="Mirbahai L."/>
            <person name="Eastwood N."/>
            <person name="Colbourne J.K."/>
            <person name="Zhou J."/>
            <person name="Mallon E."/>
            <person name="Orsini L."/>
        </authorList>
    </citation>
    <scope>NUCLEOTIDE SEQUENCE [LARGE SCALE GENOMIC DNA]</scope>
    <source>
        <strain evidence="1">LRV0_1</strain>
    </source>
</reference>
<gene>
    <name evidence="1" type="ORF">OUZ56_032813</name>
</gene>
<protein>
    <submittedName>
        <fullName evidence="1">Uncharacterized protein</fullName>
    </submittedName>
</protein>
<evidence type="ECO:0000313" key="1">
    <source>
        <dbReference type="EMBL" id="KAK4045275.1"/>
    </source>
</evidence>
<accession>A0ABR0B9M5</accession>
<keyword evidence="2" id="KW-1185">Reference proteome</keyword>
<dbReference type="Proteomes" id="UP001234178">
    <property type="component" value="Unassembled WGS sequence"/>
</dbReference>
<dbReference type="InterPro" id="IPR028816">
    <property type="entry name" value="Caprin"/>
</dbReference>
<proteinExistence type="predicted"/>
<sequence length="404" mass="45391">MSAKEVVAYQGVIFKSEGEVAFSDSEWLVATYLTFNHLKTTMKTLREWLEVKVDTMANRYDGPRDKFKLTLQKHLKGRALIELGKLRRYNQRFSDLKAAVNLQSARRKRGLIDGGGKVLNWLFGVSKQEDLEHVHGRLDKLSTETTSIEHALEVHASLINERLWETKALADAVGELQTAFAQVERETWKLDQKIEGVAREMEIHWIAITKVEDALRQLGSALAWLDKALNYFLVGIATMSMGRLSVTLFPPLQVQAVLKEIKAVLPPSWSLSPYIQNGDIWKVYTEAKVVVATVSDYLQVISLPHPISNFTLGAQFEPLPPFLAVASDSQAFVELTVSDSSRFVASCTSICPISRAVNRDYPEPSCAIALFLNDEVRSRAQCKTRLSPWRGQQTVTRSPKVGVF</sequence>